<evidence type="ECO:0000256" key="1">
    <source>
        <dbReference type="ARBA" id="ARBA00005594"/>
    </source>
</evidence>
<dbReference type="OrthoDB" id="629407at2759"/>
<dbReference type="AlphaFoldDB" id="A0A504YH54"/>
<dbReference type="InterPro" id="IPR002300">
    <property type="entry name" value="aa-tRNA-synth_Ia"/>
</dbReference>
<reference evidence="10 11" key="1">
    <citation type="submission" date="2019-04" db="EMBL/GenBank/DDBJ databases">
        <title>Annotation for the trematode Fasciola gigantica.</title>
        <authorList>
            <person name="Choi Y.-J."/>
        </authorList>
    </citation>
    <scope>NUCLEOTIDE SEQUENCE [LARGE SCALE GENOMIC DNA]</scope>
    <source>
        <strain evidence="10">Uganda_cow_1</strain>
    </source>
</reference>
<keyword evidence="7 10" id="KW-0030">Aminoacyl-tRNA synthetase</keyword>
<dbReference type="SUPFAM" id="SSF50677">
    <property type="entry name" value="ValRS/IleRS/LeuRS editing domain"/>
    <property type="match status" value="1"/>
</dbReference>
<evidence type="ECO:0000256" key="5">
    <source>
        <dbReference type="ARBA" id="ARBA00022840"/>
    </source>
</evidence>
<dbReference type="Pfam" id="PF00133">
    <property type="entry name" value="tRNA-synt_1"/>
    <property type="match status" value="1"/>
</dbReference>
<evidence type="ECO:0000256" key="3">
    <source>
        <dbReference type="ARBA" id="ARBA00022598"/>
    </source>
</evidence>
<sequence length="222" mass="25396">VSTSTLPYRCLTFVRLSGVVKLSPGHSAVDWEVSRRLGLPVLNMIDDTGRVTEVGGEFAGLPRFIARQQLVKRLTDLGLYRKREDIRDSGQSTILPICSRSGDIIEPVVREQWFVRTEKLAEKAVQAVRNGKLRLHPVYQEAVWNEWLSPNNRRDWCISRQLWWGHRIPAFRLKNRSTSTSVPTWLIARNIDEAREKLLSRDPSLSADSIELEQGTLKFCSS</sequence>
<dbReference type="EMBL" id="SUNJ01010281">
    <property type="protein sequence ID" value="TPP59765.1"/>
    <property type="molecule type" value="Genomic_DNA"/>
</dbReference>
<dbReference type="PANTHER" id="PTHR11946:SF109">
    <property type="entry name" value="VALINE--TRNA LIGASE"/>
    <property type="match status" value="1"/>
</dbReference>
<dbReference type="Proteomes" id="UP000316759">
    <property type="component" value="Unassembled WGS sequence"/>
</dbReference>
<dbReference type="SUPFAM" id="SSF52374">
    <property type="entry name" value="Nucleotidylyl transferase"/>
    <property type="match status" value="1"/>
</dbReference>
<protein>
    <recommendedName>
        <fullName evidence="2">valine--tRNA ligase</fullName>
        <ecNumber evidence="2">6.1.1.9</ecNumber>
    </recommendedName>
    <alternativeName>
        <fullName evidence="8">Valyl-tRNA synthetase</fullName>
    </alternativeName>
</protein>
<evidence type="ECO:0000256" key="2">
    <source>
        <dbReference type="ARBA" id="ARBA00013169"/>
    </source>
</evidence>
<evidence type="ECO:0000313" key="10">
    <source>
        <dbReference type="EMBL" id="TPP59765.1"/>
    </source>
</evidence>
<comment type="similarity">
    <text evidence="1">Belongs to the class-I aminoacyl-tRNA synthetase family.</text>
</comment>
<evidence type="ECO:0000259" key="9">
    <source>
        <dbReference type="Pfam" id="PF00133"/>
    </source>
</evidence>
<feature type="non-terminal residue" evidence="10">
    <location>
        <position position="1"/>
    </location>
</feature>
<dbReference type="GO" id="GO:0002161">
    <property type="term" value="F:aminoacyl-tRNA deacylase activity"/>
    <property type="evidence" value="ECO:0007669"/>
    <property type="project" value="InterPro"/>
</dbReference>
<dbReference type="InterPro" id="IPR014729">
    <property type="entry name" value="Rossmann-like_a/b/a_fold"/>
</dbReference>
<evidence type="ECO:0000256" key="4">
    <source>
        <dbReference type="ARBA" id="ARBA00022741"/>
    </source>
</evidence>
<keyword evidence="4" id="KW-0547">Nucleotide-binding</keyword>
<feature type="domain" description="Aminoacyl-tRNA synthetase class Ia" evidence="9">
    <location>
        <begin position="103"/>
        <end position="203"/>
    </location>
</feature>
<gene>
    <name evidence="10" type="ORF">FGIG_11445</name>
</gene>
<dbReference type="GO" id="GO:0006438">
    <property type="term" value="P:valyl-tRNA aminoacylation"/>
    <property type="evidence" value="ECO:0007669"/>
    <property type="project" value="InterPro"/>
</dbReference>
<comment type="caution">
    <text evidence="10">The sequence shown here is derived from an EMBL/GenBank/DDBJ whole genome shotgun (WGS) entry which is preliminary data.</text>
</comment>
<evidence type="ECO:0000256" key="7">
    <source>
        <dbReference type="ARBA" id="ARBA00023146"/>
    </source>
</evidence>
<accession>A0A504YH54</accession>
<organism evidence="10 11">
    <name type="scientific">Fasciola gigantica</name>
    <name type="common">Giant liver fluke</name>
    <dbReference type="NCBI Taxonomy" id="46835"/>
    <lineage>
        <taxon>Eukaryota</taxon>
        <taxon>Metazoa</taxon>
        <taxon>Spiralia</taxon>
        <taxon>Lophotrochozoa</taxon>
        <taxon>Platyhelminthes</taxon>
        <taxon>Trematoda</taxon>
        <taxon>Digenea</taxon>
        <taxon>Plagiorchiida</taxon>
        <taxon>Echinostomata</taxon>
        <taxon>Echinostomatoidea</taxon>
        <taxon>Fasciolidae</taxon>
        <taxon>Fasciola</taxon>
    </lineage>
</organism>
<keyword evidence="3" id="KW-0436">Ligase</keyword>
<dbReference type="GO" id="GO:0005524">
    <property type="term" value="F:ATP binding"/>
    <property type="evidence" value="ECO:0007669"/>
    <property type="project" value="UniProtKB-KW"/>
</dbReference>
<keyword evidence="11" id="KW-1185">Reference proteome</keyword>
<dbReference type="GO" id="GO:0005829">
    <property type="term" value="C:cytosol"/>
    <property type="evidence" value="ECO:0007669"/>
    <property type="project" value="TreeGrafter"/>
</dbReference>
<dbReference type="EC" id="6.1.1.9" evidence="2"/>
<evidence type="ECO:0000313" key="11">
    <source>
        <dbReference type="Proteomes" id="UP000316759"/>
    </source>
</evidence>
<keyword evidence="5" id="KW-0067">ATP-binding</keyword>
<dbReference type="Gene3D" id="3.40.50.620">
    <property type="entry name" value="HUPs"/>
    <property type="match status" value="1"/>
</dbReference>
<dbReference type="STRING" id="46835.A0A504YH54"/>
<name>A0A504YH54_FASGI</name>
<dbReference type="GO" id="GO:0004832">
    <property type="term" value="F:valine-tRNA ligase activity"/>
    <property type="evidence" value="ECO:0007669"/>
    <property type="project" value="UniProtKB-EC"/>
</dbReference>
<keyword evidence="6" id="KW-0648">Protein biosynthesis</keyword>
<evidence type="ECO:0000256" key="8">
    <source>
        <dbReference type="ARBA" id="ARBA00029936"/>
    </source>
</evidence>
<dbReference type="PANTHER" id="PTHR11946">
    <property type="entry name" value="VALYL-TRNA SYNTHETASES"/>
    <property type="match status" value="1"/>
</dbReference>
<evidence type="ECO:0000256" key="6">
    <source>
        <dbReference type="ARBA" id="ARBA00022917"/>
    </source>
</evidence>
<dbReference type="InterPro" id="IPR009008">
    <property type="entry name" value="Val/Leu/Ile-tRNA-synth_edit"/>
</dbReference>
<dbReference type="InterPro" id="IPR002303">
    <property type="entry name" value="Valyl-tRNA_ligase"/>
</dbReference>
<proteinExistence type="inferred from homology"/>